<feature type="transmembrane region" description="Helical" evidence="5">
    <location>
        <begin position="252"/>
        <end position="272"/>
    </location>
</feature>
<dbReference type="SUPFAM" id="SSF103473">
    <property type="entry name" value="MFS general substrate transporter"/>
    <property type="match status" value="1"/>
</dbReference>
<dbReference type="PANTHER" id="PTHR23501:SF102">
    <property type="entry name" value="DRUG TRANSPORTER, PUTATIVE (AFU_ORTHOLOGUE AFUA_3G08530)-RELATED"/>
    <property type="match status" value="1"/>
</dbReference>
<proteinExistence type="predicted"/>
<feature type="transmembrane region" description="Helical" evidence="5">
    <location>
        <begin position="219"/>
        <end position="240"/>
    </location>
</feature>
<dbReference type="PRINTS" id="PR01036">
    <property type="entry name" value="TCRTETB"/>
</dbReference>
<feature type="transmembrane region" description="Helical" evidence="5">
    <location>
        <begin position="293"/>
        <end position="312"/>
    </location>
</feature>
<organism evidence="7 8">
    <name type="scientific">Gymnopilus dilepis</name>
    <dbReference type="NCBI Taxonomy" id="231916"/>
    <lineage>
        <taxon>Eukaryota</taxon>
        <taxon>Fungi</taxon>
        <taxon>Dikarya</taxon>
        <taxon>Basidiomycota</taxon>
        <taxon>Agaricomycotina</taxon>
        <taxon>Agaricomycetes</taxon>
        <taxon>Agaricomycetidae</taxon>
        <taxon>Agaricales</taxon>
        <taxon>Agaricineae</taxon>
        <taxon>Hymenogastraceae</taxon>
        <taxon>Gymnopilus</taxon>
    </lineage>
</organism>
<comment type="subcellular location">
    <subcellularLocation>
        <location evidence="1">Membrane</location>
        <topology evidence="1">Multi-pass membrane protein</topology>
    </subcellularLocation>
</comment>
<accession>A0A409YRI8</accession>
<feature type="domain" description="Major facilitator superfamily (MFS) profile" evidence="6">
    <location>
        <begin position="29"/>
        <end position="515"/>
    </location>
</feature>
<feature type="transmembrane region" description="Helical" evidence="5">
    <location>
        <begin position="26"/>
        <end position="43"/>
    </location>
</feature>
<feature type="transmembrane region" description="Helical" evidence="5">
    <location>
        <begin position="358"/>
        <end position="377"/>
    </location>
</feature>
<feature type="transmembrane region" description="Helical" evidence="5">
    <location>
        <begin position="185"/>
        <end position="207"/>
    </location>
</feature>
<dbReference type="AlphaFoldDB" id="A0A409YRI8"/>
<feature type="transmembrane region" description="Helical" evidence="5">
    <location>
        <begin position="485"/>
        <end position="509"/>
    </location>
</feature>
<evidence type="ECO:0000256" key="2">
    <source>
        <dbReference type="ARBA" id="ARBA00022692"/>
    </source>
</evidence>
<dbReference type="Gene3D" id="1.20.1250.20">
    <property type="entry name" value="MFS general substrate transporter like domains"/>
    <property type="match status" value="1"/>
</dbReference>
<feature type="transmembrane region" description="Helical" evidence="5">
    <location>
        <begin position="332"/>
        <end position="351"/>
    </location>
</feature>
<feature type="transmembrane region" description="Helical" evidence="5">
    <location>
        <begin position="93"/>
        <end position="112"/>
    </location>
</feature>
<dbReference type="PANTHER" id="PTHR23501">
    <property type="entry name" value="MAJOR FACILITATOR SUPERFAMILY"/>
    <property type="match status" value="1"/>
</dbReference>
<reference evidence="7 8" key="1">
    <citation type="journal article" date="2018" name="Evol. Lett.">
        <title>Horizontal gene cluster transfer increased hallucinogenic mushroom diversity.</title>
        <authorList>
            <person name="Reynolds H.T."/>
            <person name="Vijayakumar V."/>
            <person name="Gluck-Thaler E."/>
            <person name="Korotkin H.B."/>
            <person name="Matheny P.B."/>
            <person name="Slot J.C."/>
        </authorList>
    </citation>
    <scope>NUCLEOTIDE SEQUENCE [LARGE SCALE GENOMIC DNA]</scope>
    <source>
        <strain evidence="7 8">SRW20</strain>
    </source>
</reference>
<evidence type="ECO:0000256" key="1">
    <source>
        <dbReference type="ARBA" id="ARBA00004141"/>
    </source>
</evidence>
<evidence type="ECO:0000256" key="3">
    <source>
        <dbReference type="ARBA" id="ARBA00022989"/>
    </source>
</evidence>
<dbReference type="InterPro" id="IPR036259">
    <property type="entry name" value="MFS_trans_sf"/>
</dbReference>
<keyword evidence="3 5" id="KW-1133">Transmembrane helix</keyword>
<evidence type="ECO:0000256" key="4">
    <source>
        <dbReference type="ARBA" id="ARBA00023136"/>
    </source>
</evidence>
<evidence type="ECO:0000256" key="5">
    <source>
        <dbReference type="SAM" id="Phobius"/>
    </source>
</evidence>
<dbReference type="Pfam" id="PF07690">
    <property type="entry name" value="MFS_1"/>
    <property type="match status" value="1"/>
</dbReference>
<dbReference type="Proteomes" id="UP000284706">
    <property type="component" value="Unassembled WGS sequence"/>
</dbReference>
<keyword evidence="8" id="KW-1185">Reference proteome</keyword>
<dbReference type="PROSITE" id="PS50850">
    <property type="entry name" value="MFS"/>
    <property type="match status" value="1"/>
</dbReference>
<dbReference type="InterPro" id="IPR011701">
    <property type="entry name" value="MFS"/>
</dbReference>
<dbReference type="InParanoid" id="A0A409YRI8"/>
<dbReference type="OrthoDB" id="3437016at2759"/>
<dbReference type="EMBL" id="NHYE01000453">
    <property type="protein sequence ID" value="PPR05628.1"/>
    <property type="molecule type" value="Genomic_DNA"/>
</dbReference>
<evidence type="ECO:0000313" key="8">
    <source>
        <dbReference type="Proteomes" id="UP000284706"/>
    </source>
</evidence>
<feature type="transmembrane region" description="Helical" evidence="5">
    <location>
        <begin position="151"/>
        <end position="173"/>
    </location>
</feature>
<evidence type="ECO:0000313" key="7">
    <source>
        <dbReference type="EMBL" id="PPR05628.1"/>
    </source>
</evidence>
<feature type="transmembrane region" description="Helical" evidence="5">
    <location>
        <begin position="63"/>
        <end position="81"/>
    </location>
</feature>
<keyword evidence="2 5" id="KW-0812">Transmembrane</keyword>
<dbReference type="InterPro" id="IPR020846">
    <property type="entry name" value="MFS_dom"/>
</dbReference>
<sequence length="545" mass="58501">MLQSLSKELTENEVAVAKTPAKGTRFWLAMLCIMLSTFLAAFDTTSVSTALPTIIADLHGAEFVWIGSGYTLASVAAIPMSSHLANIFGRRPVLLICILLFALGSALCGGAQSMNMLIGGRAVQGAGAGGILALTEIILSDLVPLHERGMYQGMIGSVWSVACTIGPPVGGAFASRKDWTWRGLFYLNLPLTGIAFVACIFCLNLRVPKSNLSQKLARIDWTGNVIIIASTTSVLLGLTWGGVRFPWSSARVLVPLIVGLAGVASFVVYEAFVPVEPTLPIRLLRNRTSVSGYFATAIHGILVAAVFFYIPVYFQACKGHSPIRSGVDLLPYSFSVAPAAIFIGATTSVFQRYRIQNILSWCFVLVGLGLQTTLHVSSAVRNWVGFEFIAGIGFGMLYVVTTFPILAPLPVSDNGSALGLFIFIRSFFSAWGLTIGSTVLDNELKVKLPEAFIQSLPQGLELSYSAIPEISALAEPLRSQVRDAFAGSLVVLWQVLLGISALGLLSTLLMKEVPMQMVSDERYGLDEEEKVDTAREMDISAANTA</sequence>
<name>A0A409YRI8_9AGAR</name>
<feature type="transmembrane region" description="Helical" evidence="5">
    <location>
        <begin position="418"/>
        <end position="440"/>
    </location>
</feature>
<evidence type="ECO:0000259" key="6">
    <source>
        <dbReference type="PROSITE" id="PS50850"/>
    </source>
</evidence>
<dbReference type="GO" id="GO:0005886">
    <property type="term" value="C:plasma membrane"/>
    <property type="evidence" value="ECO:0007669"/>
    <property type="project" value="TreeGrafter"/>
</dbReference>
<comment type="caution">
    <text evidence="7">The sequence shown here is derived from an EMBL/GenBank/DDBJ whole genome shotgun (WGS) entry which is preliminary data.</text>
</comment>
<dbReference type="GO" id="GO:0022857">
    <property type="term" value="F:transmembrane transporter activity"/>
    <property type="evidence" value="ECO:0007669"/>
    <property type="project" value="InterPro"/>
</dbReference>
<protein>
    <recommendedName>
        <fullName evidence="6">Major facilitator superfamily (MFS) profile domain-containing protein</fullName>
    </recommendedName>
</protein>
<keyword evidence="4 5" id="KW-0472">Membrane</keyword>
<feature type="transmembrane region" description="Helical" evidence="5">
    <location>
        <begin position="383"/>
        <end position="406"/>
    </location>
</feature>
<feature type="transmembrane region" description="Helical" evidence="5">
    <location>
        <begin position="118"/>
        <end position="139"/>
    </location>
</feature>
<gene>
    <name evidence="7" type="ORF">CVT26_009350</name>
</gene>